<dbReference type="Gene3D" id="3.90.1200.10">
    <property type="match status" value="1"/>
</dbReference>
<evidence type="ECO:0000313" key="4">
    <source>
        <dbReference type="Proteomes" id="UP000268652"/>
    </source>
</evidence>
<keyword evidence="2" id="KW-0808">Transferase</keyword>
<dbReference type="GO" id="GO:0016740">
    <property type="term" value="F:transferase activity"/>
    <property type="evidence" value="ECO:0007669"/>
    <property type="project" value="UniProtKB-KW"/>
</dbReference>
<dbReference type="CDD" id="cd05155">
    <property type="entry name" value="APH_ChoK_like_1"/>
    <property type="match status" value="1"/>
</dbReference>
<dbReference type="PANTHER" id="PTHR21310:SF42">
    <property type="entry name" value="BIFUNCTIONAL AAC_APH"/>
    <property type="match status" value="1"/>
</dbReference>
<dbReference type="RefSeq" id="WP_120698754.1">
    <property type="nucleotide sequence ID" value="NZ_RBDX01000021.1"/>
</dbReference>
<dbReference type="InterPro" id="IPR002575">
    <property type="entry name" value="Aminoglycoside_PTrfase"/>
</dbReference>
<keyword evidence="4" id="KW-1185">Reference proteome</keyword>
<comment type="caution">
    <text evidence="2">The sequence shown here is derived from an EMBL/GenBank/DDBJ whole genome shotgun (WGS) entry which is preliminary data.</text>
</comment>
<dbReference type="OrthoDB" id="9797603at2"/>
<evidence type="ECO:0000313" key="2">
    <source>
        <dbReference type="EMBL" id="RKN06282.1"/>
    </source>
</evidence>
<protein>
    <submittedName>
        <fullName evidence="2">Aminoglycoside phosphotransferase family protein</fullName>
    </submittedName>
</protein>
<dbReference type="SUPFAM" id="SSF56112">
    <property type="entry name" value="Protein kinase-like (PK-like)"/>
    <property type="match status" value="1"/>
</dbReference>
<proteinExistence type="predicted"/>
<feature type="domain" description="Aminoglycoside phosphotransferase" evidence="1">
    <location>
        <begin position="47"/>
        <end position="261"/>
    </location>
</feature>
<reference evidence="4 5" key="1">
    <citation type="submission" date="2018-09" db="EMBL/GenBank/DDBJ databases">
        <title>Streptomyces sp. nov. DS1-2, an endophytic actinomycete isolated from roots of Dendrobium scabrilingue.</title>
        <authorList>
            <person name="Kuncharoen N."/>
            <person name="Kudo T."/>
            <person name="Ohkuma M."/>
            <person name="Yuki M."/>
            <person name="Tanasupawat S."/>
        </authorList>
    </citation>
    <scope>NUCLEOTIDE SEQUENCE [LARGE SCALE GENOMIC DNA]</scope>
    <source>
        <strain evidence="2 5">AZ1-7</strain>
        <strain evidence="3 4">DS1-2</strain>
    </source>
</reference>
<dbReference type="EMBL" id="RBDY01000018">
    <property type="protein sequence ID" value="RKN18612.1"/>
    <property type="molecule type" value="Genomic_DNA"/>
</dbReference>
<dbReference type="InterPro" id="IPR011009">
    <property type="entry name" value="Kinase-like_dom_sf"/>
</dbReference>
<dbReference type="Pfam" id="PF01636">
    <property type="entry name" value="APH"/>
    <property type="match status" value="1"/>
</dbReference>
<accession>A0A3A9W0K6</accession>
<evidence type="ECO:0000259" key="1">
    <source>
        <dbReference type="Pfam" id="PF01636"/>
    </source>
</evidence>
<dbReference type="PANTHER" id="PTHR21310">
    <property type="entry name" value="AMINOGLYCOSIDE PHOSPHOTRANSFERASE-RELATED-RELATED"/>
    <property type="match status" value="1"/>
</dbReference>
<dbReference type="Proteomes" id="UP000275024">
    <property type="component" value="Unassembled WGS sequence"/>
</dbReference>
<dbReference type="Gene3D" id="3.30.200.20">
    <property type="entry name" value="Phosphorylase Kinase, domain 1"/>
    <property type="match status" value="1"/>
</dbReference>
<dbReference type="EMBL" id="RBDX01000021">
    <property type="protein sequence ID" value="RKN06282.1"/>
    <property type="molecule type" value="Genomic_DNA"/>
</dbReference>
<sequence length="305" mass="32607">MRTPKMHDDELDVDVPLVRRLLARQFPHWADLPLERVASTGTVNALFRLGPTMAVRLPLTPRFADDVARERRMLRLLTGRLPVPVPTVLGRGEPAGAYPLPWSVTDWLPGEPPREGRLADPEGLADQLAALVRAFRSLTLPDATPAYRGGPLAVDDAAIRASLGRIDALGLPVDTRAATEAWEASLAAPPPEGPPVWAHADLMPSNLLVAGGRLAAVLDVATAGLADPACDLVPAWNLLPPGARDRFRAAVGVDDATWLRGRGKALAMALPQLPYYHETNPGIAANARHVIAQVLADHARGGPFP</sequence>
<evidence type="ECO:0000313" key="3">
    <source>
        <dbReference type="EMBL" id="RKN18612.1"/>
    </source>
</evidence>
<gene>
    <name evidence="3" type="ORF">D7318_21415</name>
    <name evidence="2" type="ORF">D7319_22555</name>
</gene>
<evidence type="ECO:0000313" key="5">
    <source>
        <dbReference type="Proteomes" id="UP000275024"/>
    </source>
</evidence>
<organism evidence="2 5">
    <name type="scientific">Streptomyces radicis</name>
    <dbReference type="NCBI Taxonomy" id="1750517"/>
    <lineage>
        <taxon>Bacteria</taxon>
        <taxon>Bacillati</taxon>
        <taxon>Actinomycetota</taxon>
        <taxon>Actinomycetes</taxon>
        <taxon>Kitasatosporales</taxon>
        <taxon>Streptomycetaceae</taxon>
        <taxon>Streptomyces</taxon>
    </lineage>
</organism>
<dbReference type="Proteomes" id="UP000268652">
    <property type="component" value="Unassembled WGS sequence"/>
</dbReference>
<dbReference type="AlphaFoldDB" id="A0A3A9W0K6"/>
<name>A0A3A9W0K6_9ACTN</name>
<dbReference type="InterPro" id="IPR051678">
    <property type="entry name" value="AGP_Transferase"/>
</dbReference>